<organism evidence="1 2">
    <name type="scientific">Hyalella azteca</name>
    <name type="common">Amphipod</name>
    <dbReference type="NCBI Taxonomy" id="294128"/>
    <lineage>
        <taxon>Eukaryota</taxon>
        <taxon>Metazoa</taxon>
        <taxon>Ecdysozoa</taxon>
        <taxon>Arthropoda</taxon>
        <taxon>Crustacea</taxon>
        <taxon>Multicrustacea</taxon>
        <taxon>Malacostraca</taxon>
        <taxon>Eumalacostraca</taxon>
        <taxon>Peracarida</taxon>
        <taxon>Amphipoda</taxon>
        <taxon>Senticaudata</taxon>
        <taxon>Talitrida</taxon>
        <taxon>Talitroidea</taxon>
        <taxon>Hyalellidae</taxon>
        <taxon>Hyalella</taxon>
    </lineage>
</organism>
<name>A0A8B7NSD8_HYAAZ</name>
<proteinExistence type="predicted"/>
<sequence>MDLYGTPDQILAHSNIGKRAPCCVGVRLASLRDVERCSELMGPIDDVCCLRVVPRSTGRYLDMIKKKICRWHFPDLRDNDLDWMFEIISCSMTNHNSCPSLVLPRDNLTHDGVKQLYETLSKSYVSPMSSQKMTIYCEPHSMLMWSPTSEKIKCVELSTITILQWKSELTGNRSTCQRMV</sequence>
<gene>
    <name evidence="2" type="primary">LOC108673329</name>
</gene>
<keyword evidence="1" id="KW-1185">Reference proteome</keyword>
<reference evidence="2" key="1">
    <citation type="submission" date="2025-08" db="UniProtKB">
        <authorList>
            <consortium name="RefSeq"/>
        </authorList>
    </citation>
    <scope>IDENTIFICATION</scope>
    <source>
        <tissue evidence="2">Whole organism</tissue>
    </source>
</reference>
<dbReference type="GeneID" id="108673329"/>
<dbReference type="KEGG" id="hazt:108673329"/>
<dbReference type="Proteomes" id="UP000694843">
    <property type="component" value="Unplaced"/>
</dbReference>
<accession>A0A8B7NSD8</accession>
<evidence type="ECO:0000313" key="1">
    <source>
        <dbReference type="Proteomes" id="UP000694843"/>
    </source>
</evidence>
<dbReference type="RefSeq" id="XP_018016623.1">
    <property type="nucleotide sequence ID" value="XM_018161134.2"/>
</dbReference>
<protein>
    <submittedName>
        <fullName evidence="2">Uncharacterized protein LOC108673329</fullName>
    </submittedName>
</protein>
<evidence type="ECO:0000313" key="2">
    <source>
        <dbReference type="RefSeq" id="XP_018016623.1"/>
    </source>
</evidence>
<dbReference type="AlphaFoldDB" id="A0A8B7NSD8"/>